<feature type="compositionally biased region" description="Polar residues" evidence="1">
    <location>
        <begin position="1498"/>
        <end position="1509"/>
    </location>
</feature>
<gene>
    <name evidence="2" type="ORF">HNY73_004294</name>
</gene>
<name>A0A8T0FPF9_ARGBR</name>
<sequence>MDQRITCSSSRIAKGRGRSRNVGNLHVINTNLPAAINNPPEYIRTVTITHKKNIQNPEPLEVKNIVVHKTPIATRVFALQKGAAMSFTKKKINAAKNFLQQHNKESPLKKAINTKANLTDDCSKSSLSNNNPSSNLINNSSLPSTSHNNNNASNSPNGSVTSNSSNNLKSNKNKSISISQQPHNSSALYDVNMSLKAKNTNTTQPTPHKEKKDIIVQKDESGSAWVPVHMRQANTTRYFKNYEKNKIPIKNDAPSRNIERNQNRAVFNKSNSKEKNKRVKELHLKMCRDSKNERSVIHRYSSSSRHSSSRQEEEWYYEKRYGLSRRSRDYERERHYKESYPYYFSRESREARKSFREEFEALEDVSDVPLEEDFEEVETASLEDPSMYIGFRKYKIKYLTSKCLGFFKPKRYHISNRKHFRFTNKEESVDVVSEAEYETDHIAVEKDSKITQDDRLKPNNGKIDATSKSAQNEIFETASESVGIENSTDVLKVTNNELAKCEASASALDSNESMLVLADDLNNSTKMDTSDTTISMPSIKKKQEVVSNSKLYYTCIPESDSPDFYQGHSLSQKHFDEWESHLIGLEYIVEVRNTDRTQAMKYHCGLCVEQLNDGNMDGQTVTNHISSYKHASAYMAKHFPSCGYKFSKDESSSNVLQRCCKEINHKLSYYFLCVTTDDYFQKNEKEINELNNNLPHWNETDINIDIYVNDIDSGIDKDVSELMKDIINKIAPGEEIATFISSRKENAQELRRKKSRNSILDIQLLNDSPSVDNSVTGGRNLIVLTPQHGPIPKCSNDLSRPNLLQVITHEQTDSSINNSNTVLNQTLELSNQSIKDVSEEAVSSPIRRDVLNFKSINKKAASYRKYRAKQVSDKTDLGPKGTENKETSSMRVLRKITKNTSEITVCLESNNADESADMSAYEEDEDENDLTTDVAVALSDDSSIQLLEDSTVESNFSDSLGVSNVISPQDDDSGTTEVSKNKCRARHRSHQRTTMHSKHCLKRILGRNSKSAKEPAVKKELSGLGSVQLDNESNDFELEREFKDLSPADSKASGNSRKITSPLRTRYSPVFSSDLSRMSVRRRSRSPPRRRSRSPVRRYRSPLKRGSRSPARRYSRSPRRHSRSPFRRRSRSLKRRSRSPARRSSRSPIRRRSRSPVRRRSRSPIRRRSRSLLRRLSRSPVRRWSRSPLRRRSRSPIRRRSRSPIRRRSRSPIMRRSRSPRIYIRRKSRSPIRSRGSRKISISPSRRVYANESRILMSRYSSPLRKKYESEDGSYRSESRNSLYGDSNSISGSHKEFLTFSRSHYPRHLQHESERDLDPISDEDEPAYFNTLEGPRHLEEIKKLPEPTRTMVMQLLQKFSALKVSPKDPSFNELMKFVNSHNSEMSKPHVSVTQDVVTQPTSGLAFQQFLLSNLGETSSHQNLPPNHTLTHAAPAYSSGVPFSPPRPDLPPSSFSQPVFSNVEHHGPVHHSVPPSVPQAQPPTFDNNQSVHAPFHPQQYDSFPSQNEPPSFQPKPRAEGMFKDLKDTVSKLFGANEGNSNEQIQHPPSQELMAEQSQNQWGQDPRNSFNQFESYGPKNVIKDNRDDSDFRDHSREDMNPHHGPYFPEEQNLHRLHVPPPDAKVAFCDAPCNPIKKNLFPVVSSPRAPDNAKVSLAQRLASVLVKVGMMDVPGALLQEMMMKIGVFSPCPPQDISEERILDILRRLGYLHRY</sequence>
<feature type="compositionally biased region" description="Basic residues" evidence="1">
    <location>
        <begin position="981"/>
        <end position="1005"/>
    </location>
</feature>
<feature type="compositionally biased region" description="Basic and acidic residues" evidence="1">
    <location>
        <begin position="1011"/>
        <end position="1021"/>
    </location>
</feature>
<evidence type="ECO:0000256" key="1">
    <source>
        <dbReference type="SAM" id="MobiDB-lite"/>
    </source>
</evidence>
<dbReference type="Proteomes" id="UP000807504">
    <property type="component" value="Unassembled WGS sequence"/>
</dbReference>
<proteinExistence type="predicted"/>
<reference evidence="2" key="2">
    <citation type="submission" date="2020-06" db="EMBL/GenBank/DDBJ databases">
        <authorList>
            <person name="Sheffer M."/>
        </authorList>
    </citation>
    <scope>NUCLEOTIDE SEQUENCE</scope>
</reference>
<keyword evidence="3" id="KW-1185">Reference proteome</keyword>
<feature type="compositionally biased region" description="Low complexity" evidence="1">
    <location>
        <begin position="124"/>
        <end position="179"/>
    </location>
</feature>
<feature type="compositionally biased region" description="Basic residues" evidence="1">
    <location>
        <begin position="1079"/>
        <end position="1238"/>
    </location>
</feature>
<feature type="region of interest" description="Disordered" evidence="1">
    <location>
        <begin position="964"/>
        <end position="1025"/>
    </location>
</feature>
<feature type="compositionally biased region" description="Basic and acidic residues" evidence="1">
    <location>
        <begin position="1579"/>
        <end position="1599"/>
    </location>
</feature>
<protein>
    <recommendedName>
        <fullName evidence="4">Serine/arginine repetitive matrix protein 2-like</fullName>
    </recommendedName>
</protein>
<feature type="region of interest" description="Disordered" evidence="1">
    <location>
        <begin position="1044"/>
        <end position="1245"/>
    </location>
</feature>
<dbReference type="EMBL" id="JABXBU010000003">
    <property type="protein sequence ID" value="KAF8792726.1"/>
    <property type="molecule type" value="Genomic_DNA"/>
</dbReference>
<feature type="region of interest" description="Disordered" evidence="1">
    <location>
        <begin position="1309"/>
        <end position="1334"/>
    </location>
</feature>
<feature type="compositionally biased region" description="Basic and acidic residues" evidence="1">
    <location>
        <begin position="1309"/>
        <end position="1318"/>
    </location>
</feature>
<feature type="region of interest" description="Disordered" evidence="1">
    <location>
        <begin position="121"/>
        <end position="185"/>
    </location>
</feature>
<feature type="region of interest" description="Disordered" evidence="1">
    <location>
        <begin position="1266"/>
        <end position="1288"/>
    </location>
</feature>
<feature type="compositionally biased region" description="Basic and acidic residues" evidence="1">
    <location>
        <begin position="1266"/>
        <end position="1279"/>
    </location>
</feature>
<reference evidence="2" key="1">
    <citation type="journal article" date="2020" name="bioRxiv">
        <title>Chromosome-level reference genome of the European wasp spider Argiope bruennichi: a resource for studies on range expansion and evolutionary adaptation.</title>
        <authorList>
            <person name="Sheffer M.M."/>
            <person name="Hoppe A."/>
            <person name="Krehenwinkel H."/>
            <person name="Uhl G."/>
            <person name="Kuss A.W."/>
            <person name="Jensen L."/>
            <person name="Jensen C."/>
            <person name="Gillespie R.G."/>
            <person name="Hoff K.J."/>
            <person name="Prost S."/>
        </authorList>
    </citation>
    <scope>NUCLEOTIDE SEQUENCE</scope>
</reference>
<accession>A0A8T0FPF9</accession>
<evidence type="ECO:0000313" key="2">
    <source>
        <dbReference type="EMBL" id="KAF8792726.1"/>
    </source>
</evidence>
<organism evidence="2 3">
    <name type="scientific">Argiope bruennichi</name>
    <name type="common">Wasp spider</name>
    <name type="synonym">Aranea bruennichi</name>
    <dbReference type="NCBI Taxonomy" id="94029"/>
    <lineage>
        <taxon>Eukaryota</taxon>
        <taxon>Metazoa</taxon>
        <taxon>Ecdysozoa</taxon>
        <taxon>Arthropoda</taxon>
        <taxon>Chelicerata</taxon>
        <taxon>Arachnida</taxon>
        <taxon>Araneae</taxon>
        <taxon>Araneomorphae</taxon>
        <taxon>Entelegynae</taxon>
        <taxon>Araneoidea</taxon>
        <taxon>Araneidae</taxon>
        <taxon>Argiope</taxon>
    </lineage>
</organism>
<evidence type="ECO:0008006" key="4">
    <source>
        <dbReference type="Google" id="ProtNLM"/>
    </source>
</evidence>
<feature type="region of interest" description="Disordered" evidence="1">
    <location>
        <begin position="1532"/>
        <end position="1604"/>
    </location>
</feature>
<evidence type="ECO:0000313" key="3">
    <source>
        <dbReference type="Proteomes" id="UP000807504"/>
    </source>
</evidence>
<comment type="caution">
    <text evidence="2">The sequence shown here is derived from an EMBL/GenBank/DDBJ whole genome shotgun (WGS) entry which is preliminary data.</text>
</comment>
<feature type="region of interest" description="Disordered" evidence="1">
    <location>
        <begin position="1417"/>
        <end position="1517"/>
    </location>
</feature>
<feature type="compositionally biased region" description="Polar residues" evidence="1">
    <location>
        <begin position="1554"/>
        <end position="1572"/>
    </location>
</feature>
<feature type="compositionally biased region" description="Polar residues" evidence="1">
    <location>
        <begin position="1536"/>
        <end position="1547"/>
    </location>
</feature>
<feature type="compositionally biased region" description="Polar residues" evidence="1">
    <location>
        <begin position="1052"/>
        <end position="1063"/>
    </location>
</feature>
<feature type="compositionally biased region" description="Polar residues" evidence="1">
    <location>
        <begin position="1417"/>
        <end position="1429"/>
    </location>
</feature>